<dbReference type="Proteomes" id="UP000664332">
    <property type="component" value="Unassembled WGS sequence"/>
</dbReference>
<evidence type="ECO:0000256" key="2">
    <source>
        <dbReference type="ARBA" id="ARBA00023267"/>
    </source>
</evidence>
<feature type="domain" description="BPL/LPL catalytic" evidence="5">
    <location>
        <begin position="41"/>
        <end position="86"/>
    </location>
</feature>
<evidence type="ECO:0000259" key="4">
    <source>
        <dbReference type="Pfam" id="PF02237"/>
    </source>
</evidence>
<accession>A0A939E127</accession>
<dbReference type="PANTHER" id="PTHR12835:SF5">
    <property type="entry name" value="BIOTIN--PROTEIN LIGASE"/>
    <property type="match status" value="1"/>
</dbReference>
<dbReference type="InterPro" id="IPR045864">
    <property type="entry name" value="aa-tRNA-synth_II/BPL/LPL"/>
</dbReference>
<evidence type="ECO:0000259" key="5">
    <source>
        <dbReference type="Pfam" id="PF03099"/>
    </source>
</evidence>
<keyword evidence="1 6" id="KW-0436">Ligase</keyword>
<proteinExistence type="predicted"/>
<evidence type="ECO:0000313" key="7">
    <source>
        <dbReference type="Proteomes" id="UP000664332"/>
    </source>
</evidence>
<evidence type="ECO:0000256" key="3">
    <source>
        <dbReference type="ARBA" id="ARBA00024227"/>
    </source>
</evidence>
<dbReference type="EMBL" id="JAFLEQ010000014">
    <property type="protein sequence ID" value="MBN9644501.1"/>
    <property type="molecule type" value="Genomic_DNA"/>
</dbReference>
<dbReference type="PANTHER" id="PTHR12835">
    <property type="entry name" value="BIOTIN PROTEIN LIGASE"/>
    <property type="match status" value="1"/>
</dbReference>
<dbReference type="EC" id="6.3.4.15" evidence="3"/>
<organism evidence="6 7">
    <name type="scientific">Corynebacterium mendelii</name>
    <dbReference type="NCBI Taxonomy" id="2765362"/>
    <lineage>
        <taxon>Bacteria</taxon>
        <taxon>Bacillati</taxon>
        <taxon>Actinomycetota</taxon>
        <taxon>Actinomycetes</taxon>
        <taxon>Mycobacteriales</taxon>
        <taxon>Corynebacteriaceae</taxon>
        <taxon>Corynebacterium</taxon>
    </lineage>
</organism>
<protein>
    <recommendedName>
        <fullName evidence="3">biotin--[biotin carboxyl-carrier protein] ligase</fullName>
        <ecNumber evidence="3">6.3.4.15</ecNumber>
    </recommendedName>
</protein>
<dbReference type="GO" id="GO:0004077">
    <property type="term" value="F:biotin--[biotin carboxyl-carrier protein] ligase activity"/>
    <property type="evidence" value="ECO:0007669"/>
    <property type="project" value="UniProtKB-EC"/>
</dbReference>
<dbReference type="CDD" id="cd16442">
    <property type="entry name" value="BPL"/>
    <property type="match status" value="1"/>
</dbReference>
<evidence type="ECO:0000256" key="1">
    <source>
        <dbReference type="ARBA" id="ARBA00022598"/>
    </source>
</evidence>
<keyword evidence="7" id="KW-1185">Reference proteome</keyword>
<keyword evidence="2" id="KW-0092">Biotin</keyword>
<dbReference type="InterPro" id="IPR004143">
    <property type="entry name" value="BPL_LPL_catalytic"/>
</dbReference>
<dbReference type="InterPro" id="IPR004408">
    <property type="entry name" value="Biotin_CoA_COase_ligase"/>
</dbReference>
<dbReference type="RefSeq" id="WP_207278987.1">
    <property type="nucleotide sequence ID" value="NZ_JAFLEQ010000014.1"/>
</dbReference>
<dbReference type="Gene3D" id="3.30.930.10">
    <property type="entry name" value="Bira Bifunctional Protein, Domain 2"/>
    <property type="match status" value="1"/>
</dbReference>
<dbReference type="Pfam" id="PF03099">
    <property type="entry name" value="BPL_LplA_LipB"/>
    <property type="match status" value="1"/>
</dbReference>
<reference evidence="6" key="1">
    <citation type="submission" date="2021-03" db="EMBL/GenBank/DDBJ databases">
        <authorList>
            <person name="Sun Q."/>
        </authorList>
    </citation>
    <scope>NUCLEOTIDE SEQUENCE</scope>
    <source>
        <strain evidence="6">CCM 8862</strain>
    </source>
</reference>
<feature type="domain" description="Biotin protein ligase C-terminal" evidence="4">
    <location>
        <begin position="290"/>
        <end position="337"/>
    </location>
</feature>
<evidence type="ECO:0000313" key="6">
    <source>
        <dbReference type="EMBL" id="MBN9644501.1"/>
    </source>
</evidence>
<dbReference type="GO" id="GO:0005737">
    <property type="term" value="C:cytoplasm"/>
    <property type="evidence" value="ECO:0007669"/>
    <property type="project" value="TreeGrafter"/>
</dbReference>
<dbReference type="SUPFAM" id="SSF55681">
    <property type="entry name" value="Class II aaRS and biotin synthetases"/>
    <property type="match status" value="2"/>
</dbReference>
<name>A0A939E127_9CORY</name>
<dbReference type="Pfam" id="PF02237">
    <property type="entry name" value="BPL_C"/>
    <property type="match status" value="1"/>
</dbReference>
<dbReference type="AlphaFoldDB" id="A0A939E127"/>
<dbReference type="InterPro" id="IPR003142">
    <property type="entry name" value="BPL_C"/>
</dbReference>
<gene>
    <name evidence="6" type="ORF">JZY06_07740</name>
</gene>
<comment type="caution">
    <text evidence="6">The sequence shown here is derived from an EMBL/GenBank/DDBJ whole genome shotgun (WGS) entry which is preliminary data.</text>
</comment>
<sequence length="341" mass="35665">MTEREPLRSGDLVDRVVNHGPYRAVVHTPATGSTNTDLVAAAQAGAPAWTAHVTDHQTAGRGRHGRPWQAPEYSQVTLSVLVKPGAAALGRLGTLPLAAGLAVVDAVRDTVAALAAGDPSIGYARTMTEDERQRYNDQLATARAHARRRPVPGDDCRVTGPEQGVYAADGLAADAGRYGILGRLVPRLKWPNDALVGGRKISGILAEAANLTDDPAVVVGLGLNVSLRPDELPVAHATSLDIAAAEQGLALEVDRTAVCAQVLLSLHRRLSQWACGDPALLGDYTRQSGTIGEKVTVYLPGDDTLTGTATAVLPDGRLVVTDDNGRPVEVTAGDVAHLRQA</sequence>
<dbReference type="Gene3D" id="2.30.30.100">
    <property type="match status" value="1"/>
</dbReference>